<dbReference type="GeneID" id="303203874"/>
<dbReference type="SUPFAM" id="SSF55031">
    <property type="entry name" value="Bacterial exopeptidase dimerisation domain"/>
    <property type="match status" value="1"/>
</dbReference>
<dbReference type="Gene3D" id="3.30.70.360">
    <property type="match status" value="1"/>
</dbReference>
<keyword evidence="8" id="KW-1185">Reference proteome</keyword>
<comment type="cofactor">
    <cofactor evidence="1">
        <name>Zn(2+)</name>
        <dbReference type="ChEBI" id="CHEBI:29105"/>
    </cofactor>
</comment>
<evidence type="ECO:0000259" key="6">
    <source>
        <dbReference type="Pfam" id="PF07687"/>
    </source>
</evidence>
<dbReference type="EMBL" id="JGYQ01000007">
    <property type="protein sequence ID" value="KFI48594.1"/>
    <property type="molecule type" value="Genomic_DNA"/>
</dbReference>
<dbReference type="OrthoDB" id="7055905at2"/>
<evidence type="ECO:0000256" key="5">
    <source>
        <dbReference type="ARBA" id="ARBA00022833"/>
    </source>
</evidence>
<dbReference type="NCBIfam" id="NF005913">
    <property type="entry name" value="PRK07906.1"/>
    <property type="match status" value="1"/>
</dbReference>
<sequence>MVQHVTDADNQAQQEAVAFTSRLIQFDTQNAGDGRARETEAAQWVAGKLAEVGIDSTLVDSAPGRTNLIADIPGENPDLPVLLVHGHLDTVPARVEDWSVDPLGGDIHPDADGVESVWGRGAIDMKDMVGMSLAALRAILRSGSKPRRPVRFILFADEEAGGFQGSEWIAQHHPEWFDRVGAIISETGGFGGYVDGHRVYYVQVGEKGTQWFRLNAQGVQSHGSQINGDNAVVKIAKAAARIADYSWPADAGQVGRLLVNRLQDIVQSAEGRQEEYDTAALIDRTGPSRPWVASSVRNTFNVTSIDAGSTVNIVPAKATALIDGRALPGQEDTLLQRLRELAGPDVSVEKIHRSRGYVTDVHGELFTAIEHTLQQVDPDAVVVPFLSSGGTDSKAVLKINPDIEVCGFIPLRVPEGFDVIGNFHGVDEHVPVDALKFGQGVLQQFISTF</sequence>
<dbReference type="RefSeq" id="WP_033489877.1">
    <property type="nucleotide sequence ID" value="NZ_JGYQ01000007.1"/>
</dbReference>
<proteinExistence type="inferred from homology"/>
<dbReference type="PROSITE" id="PS00758">
    <property type="entry name" value="ARGE_DAPE_CPG2_1"/>
    <property type="match status" value="1"/>
</dbReference>
<dbReference type="PANTHER" id="PTHR43808:SF8">
    <property type="entry name" value="PEPTIDASE M20 DIMERISATION DOMAIN-CONTAINING PROTEIN"/>
    <property type="match status" value="1"/>
</dbReference>
<accession>A0A086ZPZ4</accession>
<dbReference type="Pfam" id="PF07687">
    <property type="entry name" value="M20_dimer"/>
    <property type="match status" value="1"/>
</dbReference>
<dbReference type="Gene3D" id="3.40.630.10">
    <property type="entry name" value="Zn peptidases"/>
    <property type="match status" value="1"/>
</dbReference>
<dbReference type="Gene3D" id="1.10.150.900">
    <property type="match status" value="1"/>
</dbReference>
<evidence type="ECO:0000256" key="1">
    <source>
        <dbReference type="ARBA" id="ARBA00001947"/>
    </source>
</evidence>
<keyword evidence="3" id="KW-0479">Metal-binding</keyword>
<dbReference type="InterPro" id="IPR050072">
    <property type="entry name" value="Peptidase_M20A"/>
</dbReference>
<comment type="similarity">
    <text evidence="2">Belongs to the peptidase M20A family.</text>
</comment>
<feature type="domain" description="Peptidase M20 dimerisation" evidence="6">
    <location>
        <begin position="204"/>
        <end position="341"/>
    </location>
</feature>
<dbReference type="GO" id="GO:0046872">
    <property type="term" value="F:metal ion binding"/>
    <property type="evidence" value="ECO:0007669"/>
    <property type="project" value="UniProtKB-KW"/>
</dbReference>
<dbReference type="Pfam" id="PF01546">
    <property type="entry name" value="Peptidase_M20"/>
    <property type="match status" value="1"/>
</dbReference>
<evidence type="ECO:0000313" key="7">
    <source>
        <dbReference type="EMBL" id="KFI48594.1"/>
    </source>
</evidence>
<evidence type="ECO:0000256" key="2">
    <source>
        <dbReference type="ARBA" id="ARBA00006247"/>
    </source>
</evidence>
<evidence type="ECO:0000256" key="4">
    <source>
        <dbReference type="ARBA" id="ARBA00022801"/>
    </source>
</evidence>
<name>A0A086ZPZ4_9BIFI</name>
<organism evidence="7 8">
    <name type="scientific">Bifidobacterium boum</name>
    <dbReference type="NCBI Taxonomy" id="78343"/>
    <lineage>
        <taxon>Bacteria</taxon>
        <taxon>Bacillati</taxon>
        <taxon>Actinomycetota</taxon>
        <taxon>Actinomycetes</taxon>
        <taxon>Bifidobacteriales</taxon>
        <taxon>Bifidobacteriaceae</taxon>
        <taxon>Bifidobacterium</taxon>
    </lineage>
</organism>
<keyword evidence="4 7" id="KW-0378">Hydrolase</keyword>
<dbReference type="InterPro" id="IPR036264">
    <property type="entry name" value="Bact_exopeptidase_dim_dom"/>
</dbReference>
<dbReference type="InterPro" id="IPR002933">
    <property type="entry name" value="Peptidase_M20"/>
</dbReference>
<dbReference type="InterPro" id="IPR011650">
    <property type="entry name" value="Peptidase_M20_dimer"/>
</dbReference>
<dbReference type="Proteomes" id="UP000029093">
    <property type="component" value="Unassembled WGS sequence"/>
</dbReference>
<dbReference type="GO" id="GO:0004046">
    <property type="term" value="F:aminoacylase activity"/>
    <property type="evidence" value="ECO:0007669"/>
    <property type="project" value="UniProtKB-EC"/>
</dbReference>
<dbReference type="AlphaFoldDB" id="A0A086ZPZ4"/>
<keyword evidence="5" id="KW-0862">Zinc</keyword>
<protein>
    <submittedName>
        <fullName evidence="7">Peptidase M20</fullName>
        <ecNumber evidence="7">3.5.1.14</ecNumber>
    </submittedName>
</protein>
<evidence type="ECO:0000313" key="8">
    <source>
        <dbReference type="Proteomes" id="UP000029093"/>
    </source>
</evidence>
<comment type="caution">
    <text evidence="7">The sequence shown here is derived from an EMBL/GenBank/DDBJ whole genome shotgun (WGS) entry which is preliminary data.</text>
</comment>
<gene>
    <name evidence="7" type="ORF">BBOU_0723</name>
</gene>
<dbReference type="SUPFAM" id="SSF53187">
    <property type="entry name" value="Zn-dependent exopeptidases"/>
    <property type="match status" value="1"/>
</dbReference>
<reference evidence="7 8" key="1">
    <citation type="submission" date="2014-03" db="EMBL/GenBank/DDBJ databases">
        <title>Genomics of Bifidobacteria.</title>
        <authorList>
            <person name="Ventura M."/>
            <person name="Milani C."/>
            <person name="Lugli G.A."/>
        </authorList>
    </citation>
    <scope>NUCLEOTIDE SEQUENCE [LARGE SCALE GENOMIC DNA]</scope>
    <source>
        <strain evidence="7 8">LMG 10736</strain>
    </source>
</reference>
<dbReference type="PANTHER" id="PTHR43808">
    <property type="entry name" value="ACETYLORNITHINE DEACETYLASE"/>
    <property type="match status" value="1"/>
</dbReference>
<dbReference type="EC" id="3.5.1.14" evidence="7"/>
<evidence type="ECO:0000256" key="3">
    <source>
        <dbReference type="ARBA" id="ARBA00022723"/>
    </source>
</evidence>
<dbReference type="InterPro" id="IPR001261">
    <property type="entry name" value="ArgE/DapE_CS"/>
</dbReference>